<dbReference type="SUPFAM" id="SSF48371">
    <property type="entry name" value="ARM repeat"/>
    <property type="match status" value="1"/>
</dbReference>
<comment type="similarity">
    <text evidence="3">Belongs to the SAAL1 family.</text>
</comment>
<evidence type="ECO:0000256" key="1">
    <source>
        <dbReference type="ARBA" id="ARBA00004123"/>
    </source>
</evidence>
<accession>A0A8H7PRS5</accession>
<comment type="caution">
    <text evidence="4">The sequence shown here is derived from an EMBL/GenBank/DDBJ whole genome shotgun (WGS) entry which is preliminary data.</text>
</comment>
<organism evidence="4 5">
    <name type="scientific">Umbelopsis vinacea</name>
    <dbReference type="NCBI Taxonomy" id="44442"/>
    <lineage>
        <taxon>Eukaryota</taxon>
        <taxon>Fungi</taxon>
        <taxon>Fungi incertae sedis</taxon>
        <taxon>Mucoromycota</taxon>
        <taxon>Mucoromycotina</taxon>
        <taxon>Umbelopsidomycetes</taxon>
        <taxon>Umbelopsidales</taxon>
        <taxon>Umbelopsidaceae</taxon>
        <taxon>Umbelopsis</taxon>
    </lineage>
</organism>
<keyword evidence="5" id="KW-1185">Reference proteome</keyword>
<dbReference type="Proteomes" id="UP000612746">
    <property type="component" value="Unassembled WGS sequence"/>
</dbReference>
<dbReference type="GO" id="GO:0005634">
    <property type="term" value="C:nucleus"/>
    <property type="evidence" value="ECO:0007669"/>
    <property type="project" value="UniProtKB-SubCell"/>
</dbReference>
<protein>
    <submittedName>
        <fullName evidence="4">Uncharacterized protein</fullName>
    </submittedName>
</protein>
<sequence>MSFRNPSPPLDYECETTSQPNATVAPIILRLVENVIGDNMDGSQLDSIEDTPLERTLCAAWDLASIDEYAAAMLENNIQVIALKICTSTKRPRTRELTVGTLANIACHHDTGAVLLEQEDIFLLVSSILWNENDARVLHEATRLLEGFLVFTINMAEQSVIDSPNLTRFLATAADRPSVISRYMVIVMNTLNTDLLVRSLLAIRHIIVYMQATDLLYSSPGLKADALKLVTWATDRLEEEGRGIGIGGFNKTVAKNLMHVVWAIGAYKIVESSEYDHEVAISLAESMKRIQSYIDEEYDITQEDEAIQDLAKLLTESLHIE</sequence>
<evidence type="ECO:0000313" key="5">
    <source>
        <dbReference type="Proteomes" id="UP000612746"/>
    </source>
</evidence>
<name>A0A8H7PRS5_9FUNG</name>
<dbReference type="InterPro" id="IPR016024">
    <property type="entry name" value="ARM-type_fold"/>
</dbReference>
<dbReference type="AlphaFoldDB" id="A0A8H7PRS5"/>
<reference evidence="4" key="1">
    <citation type="submission" date="2020-12" db="EMBL/GenBank/DDBJ databases">
        <title>Metabolic potential, ecology and presence of endohyphal bacteria is reflected in genomic diversity of Mucoromycotina.</title>
        <authorList>
            <person name="Muszewska A."/>
            <person name="Okrasinska A."/>
            <person name="Steczkiewicz K."/>
            <person name="Drgas O."/>
            <person name="Orlowska M."/>
            <person name="Perlinska-Lenart U."/>
            <person name="Aleksandrzak-Piekarczyk T."/>
            <person name="Szatraj K."/>
            <person name="Zielenkiewicz U."/>
            <person name="Pilsyk S."/>
            <person name="Malc E."/>
            <person name="Mieczkowski P."/>
            <person name="Kruszewska J.S."/>
            <person name="Biernat P."/>
            <person name="Pawlowska J."/>
        </authorList>
    </citation>
    <scope>NUCLEOTIDE SEQUENCE</scope>
    <source>
        <strain evidence="4">WA0000051536</strain>
    </source>
</reference>
<dbReference type="PANTHER" id="PTHR23424">
    <property type="entry name" value="SERUM AMYLOID A"/>
    <property type="match status" value="1"/>
</dbReference>
<evidence type="ECO:0000256" key="2">
    <source>
        <dbReference type="ARBA" id="ARBA00023242"/>
    </source>
</evidence>
<proteinExistence type="inferred from homology"/>
<comment type="subcellular location">
    <subcellularLocation>
        <location evidence="1">Nucleus</location>
    </subcellularLocation>
</comment>
<dbReference type="InterPro" id="IPR052464">
    <property type="entry name" value="Synovial_Prolif_Regulator"/>
</dbReference>
<evidence type="ECO:0000313" key="4">
    <source>
        <dbReference type="EMBL" id="KAG2179294.1"/>
    </source>
</evidence>
<evidence type="ECO:0000256" key="3">
    <source>
        <dbReference type="ARBA" id="ARBA00038401"/>
    </source>
</evidence>
<keyword evidence="2" id="KW-0539">Nucleus</keyword>
<dbReference type="OrthoDB" id="2156856at2759"/>
<dbReference type="PANTHER" id="PTHR23424:SF23">
    <property type="entry name" value="PROTEIN SAAL1"/>
    <property type="match status" value="1"/>
</dbReference>
<dbReference type="EMBL" id="JAEPRA010000010">
    <property type="protein sequence ID" value="KAG2179294.1"/>
    <property type="molecule type" value="Genomic_DNA"/>
</dbReference>
<gene>
    <name evidence="4" type="ORF">INT44_006139</name>
</gene>